<proteinExistence type="predicted"/>
<protein>
    <submittedName>
        <fullName evidence="2">Uncharacterized protein</fullName>
    </submittedName>
</protein>
<accession>A0A2H0LMR7</accession>
<feature type="signal peptide" evidence="1">
    <location>
        <begin position="1"/>
        <end position="25"/>
    </location>
</feature>
<evidence type="ECO:0000313" key="3">
    <source>
        <dbReference type="Proteomes" id="UP000230859"/>
    </source>
</evidence>
<comment type="caution">
    <text evidence="2">The sequence shown here is derived from an EMBL/GenBank/DDBJ whole genome shotgun (WGS) entry which is preliminary data.</text>
</comment>
<reference evidence="2 3" key="1">
    <citation type="submission" date="2017-09" db="EMBL/GenBank/DDBJ databases">
        <title>Depth-based differentiation of microbial function through sediment-hosted aquifers and enrichment of novel symbionts in the deep terrestrial subsurface.</title>
        <authorList>
            <person name="Probst A.J."/>
            <person name="Ladd B."/>
            <person name="Jarett J.K."/>
            <person name="Geller-Mcgrath D.E."/>
            <person name="Sieber C.M."/>
            <person name="Emerson J.B."/>
            <person name="Anantharaman K."/>
            <person name="Thomas B.C."/>
            <person name="Malmstrom R."/>
            <person name="Stieglmeier M."/>
            <person name="Klingl A."/>
            <person name="Woyke T."/>
            <person name="Ryan C.M."/>
            <person name="Banfield J.F."/>
        </authorList>
    </citation>
    <scope>NUCLEOTIDE SEQUENCE [LARGE SCALE GENOMIC DNA]</scope>
    <source>
        <strain evidence="2">CG11_big_fil_rev_8_21_14_0_20_45_26</strain>
    </source>
</reference>
<dbReference type="Proteomes" id="UP000230859">
    <property type="component" value="Unassembled WGS sequence"/>
</dbReference>
<organism evidence="2 3">
    <name type="scientific">Candidatus Abzuiibacterium crystallinum</name>
    <dbReference type="NCBI Taxonomy" id="1974748"/>
    <lineage>
        <taxon>Bacteria</taxon>
        <taxon>Pseudomonadati</taxon>
        <taxon>Candidatus Omnitrophota</taxon>
        <taxon>Candidatus Abzuiibacterium</taxon>
    </lineage>
</organism>
<sequence length="90" mass="10124">MKSFHRFWLMCFCLGFLTFPMLVLAEPKPKFPEPVNQNCNEQKVDSEGYSYRGSDLAGPDLAAIKEAARILKTSHPALSEKLSLVAARHQ</sequence>
<dbReference type="AlphaFoldDB" id="A0A2H0LMR7"/>
<feature type="chain" id="PRO_5013829863" evidence="1">
    <location>
        <begin position="26"/>
        <end position="90"/>
    </location>
</feature>
<name>A0A2H0LMR7_9BACT</name>
<keyword evidence="1" id="KW-0732">Signal</keyword>
<evidence type="ECO:0000313" key="2">
    <source>
        <dbReference type="EMBL" id="PIQ85658.1"/>
    </source>
</evidence>
<evidence type="ECO:0000256" key="1">
    <source>
        <dbReference type="SAM" id="SignalP"/>
    </source>
</evidence>
<dbReference type="EMBL" id="PCVY01000064">
    <property type="protein sequence ID" value="PIQ85658.1"/>
    <property type="molecule type" value="Genomic_DNA"/>
</dbReference>
<gene>
    <name evidence="2" type="ORF">COV74_08140</name>
</gene>